<dbReference type="Pfam" id="PF00034">
    <property type="entry name" value="Cytochrom_C"/>
    <property type="match status" value="1"/>
</dbReference>
<sequence length="250" mass="27914">MKVSVVIVTALLLLGAVAAFRTLEPKLPAAERGRRLAERTGCFACHGPEGIRGVSNPGRADKTVPNYEGDLMMFAESPEEIRAWIERGVTPKRARSNSWKAERRRGTLRMPQFGRRLSARQIDDLVAYVMAVNGKPEPEDTLAARGRERIEGLGCVGCHGAGGRLARPNPGSLKGYVPSWDGADFPELVSGEREFHEWVQDGVSARFKTNRLARFFLGRAVLKMPAYRQRLEPGDLDTLWAYVRWLRRGE</sequence>
<dbReference type="Gene3D" id="1.10.760.10">
    <property type="entry name" value="Cytochrome c-like domain"/>
    <property type="match status" value="2"/>
</dbReference>
<evidence type="ECO:0000256" key="2">
    <source>
        <dbReference type="ARBA" id="ARBA00022723"/>
    </source>
</evidence>
<dbReference type="InterPro" id="IPR036909">
    <property type="entry name" value="Cyt_c-like_dom_sf"/>
</dbReference>
<dbReference type="AlphaFoldDB" id="A0A538TNF6"/>
<dbReference type="PANTHER" id="PTHR33751">
    <property type="entry name" value="CBB3-TYPE CYTOCHROME C OXIDASE SUBUNIT FIXP"/>
    <property type="match status" value="1"/>
</dbReference>
<evidence type="ECO:0000313" key="6">
    <source>
        <dbReference type="EMBL" id="TMQ65134.1"/>
    </source>
</evidence>
<feature type="domain" description="Cytochrome c" evidence="5">
    <location>
        <begin position="28"/>
        <end position="133"/>
    </location>
</feature>
<dbReference type="GO" id="GO:0020037">
    <property type="term" value="F:heme binding"/>
    <property type="evidence" value="ECO:0007669"/>
    <property type="project" value="InterPro"/>
</dbReference>
<dbReference type="Proteomes" id="UP000316609">
    <property type="component" value="Unassembled WGS sequence"/>
</dbReference>
<feature type="domain" description="Cytochrome c" evidence="5">
    <location>
        <begin position="141"/>
        <end position="247"/>
    </location>
</feature>
<proteinExistence type="predicted"/>
<protein>
    <submittedName>
        <fullName evidence="6">C-type cytochrome</fullName>
    </submittedName>
</protein>
<accession>A0A538TNF6</accession>
<evidence type="ECO:0000256" key="3">
    <source>
        <dbReference type="ARBA" id="ARBA00023004"/>
    </source>
</evidence>
<reference evidence="6 7" key="1">
    <citation type="journal article" date="2019" name="Nat. Microbiol.">
        <title>Mediterranean grassland soil C-N compound turnover is dependent on rainfall and depth, and is mediated by genomically divergent microorganisms.</title>
        <authorList>
            <person name="Diamond S."/>
            <person name="Andeer P.F."/>
            <person name="Li Z."/>
            <person name="Crits-Christoph A."/>
            <person name="Burstein D."/>
            <person name="Anantharaman K."/>
            <person name="Lane K.R."/>
            <person name="Thomas B.C."/>
            <person name="Pan C."/>
            <person name="Northen T.R."/>
            <person name="Banfield J.F."/>
        </authorList>
    </citation>
    <scope>NUCLEOTIDE SEQUENCE [LARGE SCALE GENOMIC DNA]</scope>
    <source>
        <strain evidence="6">WS_8</strain>
    </source>
</reference>
<dbReference type="InterPro" id="IPR050597">
    <property type="entry name" value="Cytochrome_c_Oxidase_Subunit"/>
</dbReference>
<dbReference type="PROSITE" id="PS51007">
    <property type="entry name" value="CYTC"/>
    <property type="match status" value="2"/>
</dbReference>
<dbReference type="PANTHER" id="PTHR33751:SF1">
    <property type="entry name" value="CBB3-TYPE CYTOCHROME C OXIDASE SUBUNIT FIXP"/>
    <property type="match status" value="1"/>
</dbReference>
<keyword evidence="3 4" id="KW-0408">Iron</keyword>
<dbReference type="GO" id="GO:0009055">
    <property type="term" value="F:electron transfer activity"/>
    <property type="evidence" value="ECO:0007669"/>
    <property type="project" value="InterPro"/>
</dbReference>
<evidence type="ECO:0000313" key="7">
    <source>
        <dbReference type="Proteomes" id="UP000316609"/>
    </source>
</evidence>
<evidence type="ECO:0000256" key="4">
    <source>
        <dbReference type="PROSITE-ProRule" id="PRU00433"/>
    </source>
</evidence>
<organism evidence="6 7">
    <name type="scientific">Eiseniibacteriota bacterium</name>
    <dbReference type="NCBI Taxonomy" id="2212470"/>
    <lineage>
        <taxon>Bacteria</taxon>
        <taxon>Candidatus Eiseniibacteriota</taxon>
    </lineage>
</organism>
<name>A0A538TNF6_UNCEI</name>
<dbReference type="EMBL" id="VBOY01000074">
    <property type="protein sequence ID" value="TMQ65134.1"/>
    <property type="molecule type" value="Genomic_DNA"/>
</dbReference>
<dbReference type="GO" id="GO:0046872">
    <property type="term" value="F:metal ion binding"/>
    <property type="evidence" value="ECO:0007669"/>
    <property type="project" value="UniProtKB-KW"/>
</dbReference>
<comment type="caution">
    <text evidence="6">The sequence shown here is derived from an EMBL/GenBank/DDBJ whole genome shotgun (WGS) entry which is preliminary data.</text>
</comment>
<keyword evidence="2 4" id="KW-0479">Metal-binding</keyword>
<dbReference type="SUPFAM" id="SSF46626">
    <property type="entry name" value="Cytochrome c"/>
    <property type="match status" value="2"/>
</dbReference>
<gene>
    <name evidence="6" type="ORF">E6K78_08145</name>
</gene>
<keyword evidence="1 4" id="KW-0349">Heme</keyword>
<evidence type="ECO:0000256" key="1">
    <source>
        <dbReference type="ARBA" id="ARBA00022617"/>
    </source>
</evidence>
<evidence type="ECO:0000259" key="5">
    <source>
        <dbReference type="PROSITE" id="PS51007"/>
    </source>
</evidence>
<dbReference type="InterPro" id="IPR009056">
    <property type="entry name" value="Cyt_c-like_dom"/>
</dbReference>